<dbReference type="EMBL" id="JACHIF010000001">
    <property type="protein sequence ID" value="MBB5036773.1"/>
    <property type="molecule type" value="Genomic_DNA"/>
</dbReference>
<dbReference type="InterPro" id="IPR006119">
    <property type="entry name" value="Resolv_N"/>
</dbReference>
<name>A0A7W7YIC6_9BACT</name>
<dbReference type="RefSeq" id="WP_184205938.1">
    <property type="nucleotide sequence ID" value="NZ_JACHIF010000001.1"/>
</dbReference>
<keyword evidence="2" id="KW-0233">DNA recombination</keyword>
<dbReference type="PROSITE" id="PS51736">
    <property type="entry name" value="RECOMBINASES_3"/>
    <property type="match status" value="1"/>
</dbReference>
<reference evidence="4 5" key="1">
    <citation type="submission" date="2020-08" db="EMBL/GenBank/DDBJ databases">
        <title>Genomic Encyclopedia of Type Strains, Phase IV (KMG-IV): sequencing the most valuable type-strain genomes for metagenomic binning, comparative biology and taxonomic classification.</title>
        <authorList>
            <person name="Goeker M."/>
        </authorList>
    </citation>
    <scope>NUCLEOTIDE SEQUENCE [LARGE SCALE GENOMIC DNA]</scope>
    <source>
        <strain evidence="4 5">DSM 12251</strain>
    </source>
</reference>
<evidence type="ECO:0000256" key="1">
    <source>
        <dbReference type="ARBA" id="ARBA00023125"/>
    </source>
</evidence>
<gene>
    <name evidence="4" type="ORF">HNQ64_001007</name>
</gene>
<evidence type="ECO:0000256" key="2">
    <source>
        <dbReference type="ARBA" id="ARBA00023172"/>
    </source>
</evidence>
<dbReference type="InterPro" id="IPR036162">
    <property type="entry name" value="Resolvase-like_N_sf"/>
</dbReference>
<accession>A0A7W7YIC6</accession>
<dbReference type="GO" id="GO:0003677">
    <property type="term" value="F:DNA binding"/>
    <property type="evidence" value="ECO:0007669"/>
    <property type="project" value="UniProtKB-KW"/>
</dbReference>
<dbReference type="InterPro" id="IPR050639">
    <property type="entry name" value="SSR_resolvase"/>
</dbReference>
<protein>
    <submittedName>
        <fullName evidence="4">DNA invertase Pin-like site-specific DNA recombinase</fullName>
    </submittedName>
</protein>
<dbReference type="CDD" id="cd00338">
    <property type="entry name" value="Ser_Recombinase"/>
    <property type="match status" value="1"/>
</dbReference>
<dbReference type="AlphaFoldDB" id="A0A7W7YIC6"/>
<evidence type="ECO:0000313" key="4">
    <source>
        <dbReference type="EMBL" id="MBB5036773.1"/>
    </source>
</evidence>
<dbReference type="SUPFAM" id="SSF53041">
    <property type="entry name" value="Resolvase-like"/>
    <property type="match status" value="1"/>
</dbReference>
<dbReference type="GO" id="GO:0000150">
    <property type="term" value="F:DNA strand exchange activity"/>
    <property type="evidence" value="ECO:0007669"/>
    <property type="project" value="InterPro"/>
</dbReference>
<dbReference type="PANTHER" id="PTHR30461">
    <property type="entry name" value="DNA-INVERTASE FROM LAMBDOID PROPHAGE"/>
    <property type="match status" value="1"/>
</dbReference>
<dbReference type="Proteomes" id="UP000534294">
    <property type="component" value="Unassembled WGS sequence"/>
</dbReference>
<sequence>MTQPNAIKYVAYYRVSTQKQGESGLGLEAQRLAVSRYLQGHPGEVLAEFTETESGKQARNRPALLKALELCRKHRATMMIAKLDRLARSVHFISGLMESGVHFVASDMPTKDRFMLHVQAAFAEEEARRISQRTREALAAAKTRGVVIGETGRVLAKRYRQEAIEKAERYRPVICVAINEGIRTTKQLRDYLNEKKVVGPGEGRWHLPNTHRTLMRLGGVKGMLKASEVPRADRKAKSVSSLKKEVNSVRLIYYIPKTNVKPPGELEKDP</sequence>
<proteinExistence type="predicted"/>
<dbReference type="SMART" id="SM00857">
    <property type="entry name" value="Resolvase"/>
    <property type="match status" value="1"/>
</dbReference>
<dbReference type="PANTHER" id="PTHR30461:SF2">
    <property type="entry name" value="SERINE RECOMBINASE PINE-RELATED"/>
    <property type="match status" value="1"/>
</dbReference>
<dbReference type="Pfam" id="PF00239">
    <property type="entry name" value="Resolvase"/>
    <property type="match status" value="1"/>
</dbReference>
<comment type="caution">
    <text evidence="4">The sequence shown here is derived from an EMBL/GenBank/DDBJ whole genome shotgun (WGS) entry which is preliminary data.</text>
</comment>
<evidence type="ECO:0000313" key="5">
    <source>
        <dbReference type="Proteomes" id="UP000534294"/>
    </source>
</evidence>
<keyword evidence="1" id="KW-0238">DNA-binding</keyword>
<keyword evidence="5" id="KW-1185">Reference proteome</keyword>
<organism evidence="4 5">
    <name type="scientific">Prosthecobacter dejongeii</name>
    <dbReference type="NCBI Taxonomy" id="48465"/>
    <lineage>
        <taxon>Bacteria</taxon>
        <taxon>Pseudomonadati</taxon>
        <taxon>Verrucomicrobiota</taxon>
        <taxon>Verrucomicrobiia</taxon>
        <taxon>Verrucomicrobiales</taxon>
        <taxon>Verrucomicrobiaceae</taxon>
        <taxon>Prosthecobacter</taxon>
    </lineage>
</organism>
<feature type="domain" description="Resolvase/invertase-type recombinase catalytic" evidence="3">
    <location>
        <begin position="8"/>
        <end position="145"/>
    </location>
</feature>
<dbReference type="Gene3D" id="3.40.50.1390">
    <property type="entry name" value="Resolvase, N-terminal catalytic domain"/>
    <property type="match status" value="1"/>
</dbReference>
<evidence type="ECO:0000259" key="3">
    <source>
        <dbReference type="PROSITE" id="PS51736"/>
    </source>
</evidence>